<comment type="caution">
    <text evidence="2">The sequence shown here is derived from an EMBL/GenBank/DDBJ whole genome shotgun (WGS) entry which is preliminary data.</text>
</comment>
<proteinExistence type="inferred from homology"/>
<dbReference type="Pfam" id="PF01133">
    <property type="entry name" value="ER"/>
    <property type="match status" value="1"/>
</dbReference>
<dbReference type="PANTHER" id="PTHR28075:SF1">
    <property type="entry name" value="DUF1748-DOMAIN-CONTAINING PROTEIN"/>
    <property type="match status" value="1"/>
</dbReference>
<dbReference type="EMBL" id="CAJVQB010002795">
    <property type="protein sequence ID" value="CAG8587486.1"/>
    <property type="molecule type" value="Genomic_DNA"/>
</dbReference>
<sequence>MFEKQLAQTYPDQSHINYQVGDLIGFIGQCKEFVALIFDQKVNAYVPRDKAWIQEKIVSHLRLKLEKLVHYAADAVLVSAVLAGIKRSTGLTIATHRIENEDVRNVVNKFLGVGEWVVDQSILYMSSSPYFERKR</sequence>
<dbReference type="Proteomes" id="UP000789901">
    <property type="component" value="Unassembled WGS sequence"/>
</dbReference>
<dbReference type="SUPFAM" id="SSF143875">
    <property type="entry name" value="ERH-like"/>
    <property type="match status" value="1"/>
</dbReference>
<dbReference type="PANTHER" id="PTHR28075">
    <property type="entry name" value="CHROMOSOME 16, WHOLE GENOME SHOTGUN SEQUENCE"/>
    <property type="match status" value="1"/>
</dbReference>
<evidence type="ECO:0000313" key="2">
    <source>
        <dbReference type="EMBL" id="CAG8587486.1"/>
    </source>
</evidence>
<name>A0ABN7UG00_GIGMA</name>
<dbReference type="InterPro" id="IPR013726">
    <property type="entry name" value="Mitofissin"/>
</dbReference>
<dbReference type="Pfam" id="PF08520">
    <property type="entry name" value="Mitofissin"/>
    <property type="match status" value="1"/>
</dbReference>
<accession>A0ABN7UG00</accession>
<gene>
    <name evidence="2" type="ORF">GMARGA_LOCUS6246</name>
</gene>
<protein>
    <submittedName>
        <fullName evidence="2">40912_t:CDS:1</fullName>
    </submittedName>
</protein>
<organism evidence="2 3">
    <name type="scientific">Gigaspora margarita</name>
    <dbReference type="NCBI Taxonomy" id="4874"/>
    <lineage>
        <taxon>Eukaryota</taxon>
        <taxon>Fungi</taxon>
        <taxon>Fungi incertae sedis</taxon>
        <taxon>Mucoromycota</taxon>
        <taxon>Glomeromycotina</taxon>
        <taxon>Glomeromycetes</taxon>
        <taxon>Diversisporales</taxon>
        <taxon>Gigasporaceae</taxon>
        <taxon>Gigaspora</taxon>
    </lineage>
</organism>
<dbReference type="InterPro" id="IPR035912">
    <property type="entry name" value="EHR_sf"/>
</dbReference>
<keyword evidence="3" id="KW-1185">Reference proteome</keyword>
<reference evidence="2 3" key="1">
    <citation type="submission" date="2021-06" db="EMBL/GenBank/DDBJ databases">
        <authorList>
            <person name="Kallberg Y."/>
            <person name="Tangrot J."/>
            <person name="Rosling A."/>
        </authorList>
    </citation>
    <scope>NUCLEOTIDE SEQUENCE [LARGE SCALE GENOMIC DNA]</scope>
    <source>
        <strain evidence="2 3">120-4 pot B 10/14</strain>
    </source>
</reference>
<evidence type="ECO:0000313" key="3">
    <source>
        <dbReference type="Proteomes" id="UP000789901"/>
    </source>
</evidence>
<evidence type="ECO:0000256" key="1">
    <source>
        <dbReference type="ARBA" id="ARBA00007491"/>
    </source>
</evidence>
<dbReference type="Gene3D" id="3.30.2260.10">
    <property type="entry name" value="Enhancer of rudimentary"/>
    <property type="match status" value="1"/>
</dbReference>
<dbReference type="InterPro" id="IPR000781">
    <property type="entry name" value="ERH"/>
</dbReference>
<comment type="similarity">
    <text evidence="1">Belongs to the E(R) family.</text>
</comment>